<feature type="compositionally biased region" description="Basic and acidic residues" evidence="1">
    <location>
        <begin position="1"/>
        <end position="11"/>
    </location>
</feature>
<evidence type="ECO:0000313" key="5">
    <source>
        <dbReference type="Proteomes" id="UP000663874"/>
    </source>
</evidence>
<comment type="caution">
    <text evidence="4">The sequence shown here is derived from an EMBL/GenBank/DDBJ whole genome shotgun (WGS) entry which is preliminary data.</text>
</comment>
<dbReference type="EMBL" id="CAJOBD010000041">
    <property type="protein sequence ID" value="CAF3549430.1"/>
    <property type="molecule type" value="Genomic_DNA"/>
</dbReference>
<feature type="region of interest" description="Disordered" evidence="1">
    <location>
        <begin position="1"/>
        <end position="80"/>
    </location>
</feature>
<dbReference type="Proteomes" id="UP000663836">
    <property type="component" value="Unassembled WGS sequence"/>
</dbReference>
<sequence>MSYEEIDRSSYGKDVFTNGAEGRYTRPKPISINGTLSHSIETSETKKRVPKAVLPTTDNPTEELYENGHSDTIVKTKKKTRKVHENGEIQNGNTISEIDSTIVKPKKKRAPKIDLNNENIDPMPTTAATTTTTEEPIKKKKSKVPKPISIEEEFQLIDTSTMNELEEPSIEKKVKKTKKHKTPKTSTKLIESFDDLQMNNLNEHATNSGMYLFKYIYICLSIFTINYVHHEFVELIEYLLA</sequence>
<evidence type="ECO:0000313" key="4">
    <source>
        <dbReference type="EMBL" id="CAF3706810.1"/>
    </source>
</evidence>
<reference evidence="4" key="1">
    <citation type="submission" date="2021-02" db="EMBL/GenBank/DDBJ databases">
        <authorList>
            <person name="Nowell W R."/>
        </authorList>
    </citation>
    <scope>NUCLEOTIDE SEQUENCE</scope>
</reference>
<dbReference type="Proteomes" id="UP000663874">
    <property type="component" value="Unassembled WGS sequence"/>
</dbReference>
<dbReference type="AlphaFoldDB" id="A0A818VI88"/>
<dbReference type="Proteomes" id="UP000663823">
    <property type="component" value="Unassembled WGS sequence"/>
</dbReference>
<evidence type="ECO:0000313" key="2">
    <source>
        <dbReference type="EMBL" id="CAF3475589.1"/>
    </source>
</evidence>
<protein>
    <submittedName>
        <fullName evidence="4">Uncharacterized protein</fullName>
    </submittedName>
</protein>
<feature type="region of interest" description="Disordered" evidence="1">
    <location>
        <begin position="114"/>
        <end position="144"/>
    </location>
</feature>
<proteinExistence type="predicted"/>
<dbReference type="EMBL" id="CAJOBE010001010">
    <property type="protein sequence ID" value="CAF3706810.1"/>
    <property type="molecule type" value="Genomic_DNA"/>
</dbReference>
<dbReference type="EMBL" id="CAJOAX010000006">
    <property type="protein sequence ID" value="CAF3475589.1"/>
    <property type="molecule type" value="Genomic_DNA"/>
</dbReference>
<accession>A0A818VI88</accession>
<evidence type="ECO:0000313" key="3">
    <source>
        <dbReference type="EMBL" id="CAF3549430.1"/>
    </source>
</evidence>
<evidence type="ECO:0000256" key="1">
    <source>
        <dbReference type="SAM" id="MobiDB-lite"/>
    </source>
</evidence>
<name>A0A818VI88_9BILA</name>
<gene>
    <name evidence="4" type="ORF">FNK824_LOCUS9544</name>
    <name evidence="3" type="ORF">JBS370_LOCUS1270</name>
    <name evidence="2" type="ORF">OTI717_LOCUS207</name>
</gene>
<feature type="compositionally biased region" description="Low complexity" evidence="1">
    <location>
        <begin position="124"/>
        <end position="134"/>
    </location>
</feature>
<organism evidence="4 5">
    <name type="scientific">Rotaria sordida</name>
    <dbReference type="NCBI Taxonomy" id="392033"/>
    <lineage>
        <taxon>Eukaryota</taxon>
        <taxon>Metazoa</taxon>
        <taxon>Spiralia</taxon>
        <taxon>Gnathifera</taxon>
        <taxon>Rotifera</taxon>
        <taxon>Eurotatoria</taxon>
        <taxon>Bdelloidea</taxon>
        <taxon>Philodinida</taxon>
        <taxon>Philodinidae</taxon>
        <taxon>Rotaria</taxon>
    </lineage>
</organism>